<reference evidence="11" key="1">
    <citation type="submission" date="2022-01" db="EMBL/GenBank/DDBJ databases">
        <authorList>
            <person name="King R."/>
        </authorList>
    </citation>
    <scope>NUCLEOTIDE SEQUENCE</scope>
</reference>
<proteinExistence type="predicted"/>
<dbReference type="GO" id="GO:0005549">
    <property type="term" value="F:odorant binding"/>
    <property type="evidence" value="ECO:0007669"/>
    <property type="project" value="InterPro"/>
</dbReference>
<accession>A0A9N9WQE1</accession>
<reference evidence="11" key="2">
    <citation type="submission" date="2022-10" db="EMBL/GenBank/DDBJ databases">
        <authorList>
            <consortium name="ENA_rothamsted_submissions"/>
            <consortium name="culmorum"/>
            <person name="King R."/>
        </authorList>
    </citation>
    <scope>NUCLEOTIDE SEQUENCE</scope>
</reference>
<dbReference type="PANTHER" id="PTHR21137">
    <property type="entry name" value="ODORANT RECEPTOR"/>
    <property type="match status" value="1"/>
</dbReference>
<keyword evidence="6 10" id="KW-1133">Transmembrane helix</keyword>
<dbReference type="EMBL" id="OU895878">
    <property type="protein sequence ID" value="CAG9801784.1"/>
    <property type="molecule type" value="Genomic_DNA"/>
</dbReference>
<evidence type="ECO:0000256" key="2">
    <source>
        <dbReference type="ARBA" id="ARBA00022475"/>
    </source>
</evidence>
<evidence type="ECO:0000256" key="5">
    <source>
        <dbReference type="ARBA" id="ARBA00022725"/>
    </source>
</evidence>
<comment type="subcellular location">
    <subcellularLocation>
        <location evidence="1">Cell membrane</location>
        <topology evidence="1">Multi-pass membrane protein</topology>
    </subcellularLocation>
</comment>
<evidence type="ECO:0000256" key="8">
    <source>
        <dbReference type="ARBA" id="ARBA00023170"/>
    </source>
</evidence>
<keyword evidence="9" id="KW-0807">Transducer</keyword>
<keyword evidence="12" id="KW-1185">Reference proteome</keyword>
<evidence type="ECO:0000256" key="3">
    <source>
        <dbReference type="ARBA" id="ARBA00022606"/>
    </source>
</evidence>
<keyword evidence="3" id="KW-0716">Sensory transduction</keyword>
<dbReference type="GO" id="GO:0007165">
    <property type="term" value="P:signal transduction"/>
    <property type="evidence" value="ECO:0007669"/>
    <property type="project" value="UniProtKB-KW"/>
</dbReference>
<dbReference type="GO" id="GO:0004984">
    <property type="term" value="F:olfactory receptor activity"/>
    <property type="evidence" value="ECO:0007669"/>
    <property type="project" value="InterPro"/>
</dbReference>
<evidence type="ECO:0000313" key="12">
    <source>
        <dbReference type="Proteomes" id="UP001153620"/>
    </source>
</evidence>
<keyword evidence="5" id="KW-0552">Olfaction</keyword>
<evidence type="ECO:0000256" key="6">
    <source>
        <dbReference type="ARBA" id="ARBA00022989"/>
    </source>
</evidence>
<keyword evidence="8" id="KW-0675">Receptor</keyword>
<dbReference type="PANTHER" id="PTHR21137:SF35">
    <property type="entry name" value="ODORANT RECEPTOR 19A-RELATED"/>
    <property type="match status" value="1"/>
</dbReference>
<dbReference type="AlphaFoldDB" id="A0A9N9WQE1"/>
<keyword evidence="7 10" id="KW-0472">Membrane</keyword>
<keyword evidence="4 10" id="KW-0812">Transmembrane</keyword>
<evidence type="ECO:0000256" key="1">
    <source>
        <dbReference type="ARBA" id="ARBA00004651"/>
    </source>
</evidence>
<sequence>MHVVLARNRNVIAEILDKLDEHFPHAGVDQINFKIHKYLRTLKIFKTLYYTSFTIIDLSLSLMPIFHKIYGSINSIFVEWELIVTMELPFDQQQPIVYEALYILEIWIVIFYAFYVISTDMLFACLIQILAMEFDILGQIMSEVDVTKSEEEAIKELKKLINIHQQLIEVSEKLDDIFAPLQLINAFGSITALCTTSFLAVVN</sequence>
<dbReference type="GO" id="GO:0005886">
    <property type="term" value="C:plasma membrane"/>
    <property type="evidence" value="ECO:0007669"/>
    <property type="project" value="UniProtKB-SubCell"/>
</dbReference>
<evidence type="ECO:0000256" key="4">
    <source>
        <dbReference type="ARBA" id="ARBA00022692"/>
    </source>
</evidence>
<evidence type="ECO:0000256" key="9">
    <source>
        <dbReference type="ARBA" id="ARBA00023224"/>
    </source>
</evidence>
<protein>
    <submittedName>
        <fullName evidence="11">Uncharacterized protein</fullName>
    </submittedName>
</protein>
<name>A0A9N9WQE1_9DIPT</name>
<evidence type="ECO:0000313" key="11">
    <source>
        <dbReference type="EMBL" id="CAG9801784.1"/>
    </source>
</evidence>
<gene>
    <name evidence="11" type="ORF">CHIRRI_LOCUS4705</name>
</gene>
<dbReference type="OrthoDB" id="8185860at2759"/>
<dbReference type="Proteomes" id="UP001153620">
    <property type="component" value="Chromosome 2"/>
</dbReference>
<dbReference type="Pfam" id="PF02949">
    <property type="entry name" value="7tm_6"/>
    <property type="match status" value="1"/>
</dbReference>
<evidence type="ECO:0000256" key="7">
    <source>
        <dbReference type="ARBA" id="ARBA00023136"/>
    </source>
</evidence>
<dbReference type="InterPro" id="IPR004117">
    <property type="entry name" value="7tm6_olfct_rcpt"/>
</dbReference>
<organism evidence="11 12">
    <name type="scientific">Chironomus riparius</name>
    <dbReference type="NCBI Taxonomy" id="315576"/>
    <lineage>
        <taxon>Eukaryota</taxon>
        <taxon>Metazoa</taxon>
        <taxon>Ecdysozoa</taxon>
        <taxon>Arthropoda</taxon>
        <taxon>Hexapoda</taxon>
        <taxon>Insecta</taxon>
        <taxon>Pterygota</taxon>
        <taxon>Neoptera</taxon>
        <taxon>Endopterygota</taxon>
        <taxon>Diptera</taxon>
        <taxon>Nematocera</taxon>
        <taxon>Chironomoidea</taxon>
        <taxon>Chironomidae</taxon>
        <taxon>Chironominae</taxon>
        <taxon>Chironomus</taxon>
    </lineage>
</organism>
<feature type="transmembrane region" description="Helical" evidence="10">
    <location>
        <begin position="47"/>
        <end position="66"/>
    </location>
</feature>
<feature type="transmembrane region" description="Helical" evidence="10">
    <location>
        <begin position="96"/>
        <end position="115"/>
    </location>
</feature>
<evidence type="ECO:0000256" key="10">
    <source>
        <dbReference type="SAM" id="Phobius"/>
    </source>
</evidence>
<keyword evidence="2" id="KW-1003">Cell membrane</keyword>
<feature type="transmembrane region" description="Helical" evidence="10">
    <location>
        <begin position="183"/>
        <end position="202"/>
    </location>
</feature>